<dbReference type="AlphaFoldDB" id="A0A6C0H573"/>
<evidence type="ECO:0000313" key="1">
    <source>
        <dbReference type="EMBL" id="QHT75530.1"/>
    </source>
</evidence>
<organism evidence="1">
    <name type="scientific">viral metagenome</name>
    <dbReference type="NCBI Taxonomy" id="1070528"/>
    <lineage>
        <taxon>unclassified sequences</taxon>
        <taxon>metagenomes</taxon>
        <taxon>organismal metagenomes</taxon>
    </lineage>
</organism>
<name>A0A6C0H573_9ZZZZ</name>
<accession>A0A6C0H573</accession>
<dbReference type="EMBL" id="MN739879">
    <property type="protein sequence ID" value="QHT75530.1"/>
    <property type="molecule type" value="Genomic_DNA"/>
</dbReference>
<protein>
    <submittedName>
        <fullName evidence="1">Uncharacterized protein</fullName>
    </submittedName>
</protein>
<reference evidence="1" key="1">
    <citation type="journal article" date="2020" name="Nature">
        <title>Giant virus diversity and host interactions through global metagenomics.</title>
        <authorList>
            <person name="Schulz F."/>
            <person name="Roux S."/>
            <person name="Paez-Espino D."/>
            <person name="Jungbluth S."/>
            <person name="Walsh D.A."/>
            <person name="Denef V.J."/>
            <person name="McMahon K.D."/>
            <person name="Konstantinidis K.T."/>
            <person name="Eloe-Fadrosh E.A."/>
            <person name="Kyrpides N.C."/>
            <person name="Woyke T."/>
        </authorList>
    </citation>
    <scope>NUCLEOTIDE SEQUENCE</scope>
    <source>
        <strain evidence="1">GVMAG-M-3300023179-71</strain>
    </source>
</reference>
<proteinExistence type="predicted"/>
<sequence length="54" mass="6415">MRFDNPQYNQVKQYYYIQQQLLYNQQASKKYTTLKTPMIDRIHNLKPGCGGCGK</sequence>